<name>U5ES57_9DIPT</name>
<evidence type="ECO:0000313" key="1">
    <source>
        <dbReference type="EMBL" id="JAB54905.1"/>
    </source>
</evidence>
<accession>U5ES57</accession>
<reference evidence="1" key="1">
    <citation type="journal article" date="2014" name="Insect Biochem. Mol. Biol.">
        <title>An insight into the sialome of the frog biting fly, Corethrella appendiculata.</title>
        <authorList>
            <person name="Ribeiro J.M.C."/>
            <person name="Chagas A.C."/>
            <person name="Pham V.M."/>
            <person name="Lounibos L.P."/>
            <person name="Calvo E."/>
        </authorList>
    </citation>
    <scope>NUCLEOTIDE SEQUENCE</scope>
    <source>
        <tissue evidence="1">Salivary glands</tissue>
    </source>
</reference>
<dbReference type="SUPFAM" id="SSF55961">
    <property type="entry name" value="Bet v1-like"/>
    <property type="match status" value="1"/>
</dbReference>
<protein>
    <submittedName>
        <fullName evidence="1">Putative conserved secreted protein</fullName>
    </submittedName>
</protein>
<dbReference type="EMBL" id="GANO01004966">
    <property type="protein sequence ID" value="JAB54905.1"/>
    <property type="molecule type" value="mRNA"/>
</dbReference>
<organism evidence="1">
    <name type="scientific">Corethrella appendiculata</name>
    <dbReference type="NCBI Taxonomy" id="1370023"/>
    <lineage>
        <taxon>Eukaryota</taxon>
        <taxon>Metazoa</taxon>
        <taxon>Ecdysozoa</taxon>
        <taxon>Arthropoda</taxon>
        <taxon>Hexapoda</taxon>
        <taxon>Insecta</taxon>
        <taxon>Pterygota</taxon>
        <taxon>Neoptera</taxon>
        <taxon>Endopterygota</taxon>
        <taxon>Diptera</taxon>
        <taxon>Nematocera</taxon>
        <taxon>Culicoidea</taxon>
        <taxon>Chaoboridae</taxon>
        <taxon>Corethrella</taxon>
    </lineage>
</organism>
<sequence length="194" mass="23140">MQIRWKVKRKIIVAVLVLIVLYYVISSSYTKYEIDATIPDTKPEDVWEYLSDFSKMKILNPTILDFKITSDYGNYEHWKYHVEYTERLSHWPYYLNRATALYSIKQLPKEEGGYFSVASVHKTCFFLGLFCLKSKGEFRLSVINEKDTYCVETVFYQCPLFFGQFCKREVEFQRKAIFTNLAQQFKKNNKQTLN</sequence>
<proteinExistence type="evidence at transcript level"/>
<dbReference type="AlphaFoldDB" id="U5ES57"/>